<sequence>MADLRWVRPEHLHSMFEVDFRGFGWSNRAKVLWSSVILAILWVIWIERNARIFRDVYEDLDSIWDKVCFLASLWASVDKSFKDIPLFLIVRN</sequence>
<gene>
    <name evidence="2" type="ORF">L1049_000781</name>
</gene>
<keyword evidence="3" id="KW-1185">Reference proteome</keyword>
<evidence type="ECO:0000256" key="1">
    <source>
        <dbReference type="SAM" id="Phobius"/>
    </source>
</evidence>
<organism evidence="2 3">
    <name type="scientific">Liquidambar formosana</name>
    <name type="common">Formosan gum</name>
    <dbReference type="NCBI Taxonomy" id="63359"/>
    <lineage>
        <taxon>Eukaryota</taxon>
        <taxon>Viridiplantae</taxon>
        <taxon>Streptophyta</taxon>
        <taxon>Embryophyta</taxon>
        <taxon>Tracheophyta</taxon>
        <taxon>Spermatophyta</taxon>
        <taxon>Magnoliopsida</taxon>
        <taxon>eudicotyledons</taxon>
        <taxon>Gunneridae</taxon>
        <taxon>Pentapetalae</taxon>
        <taxon>Saxifragales</taxon>
        <taxon>Altingiaceae</taxon>
        <taxon>Liquidambar</taxon>
    </lineage>
</organism>
<reference evidence="2 3" key="1">
    <citation type="journal article" date="2024" name="Plant J.">
        <title>Genome sequences and population genomics reveal climatic adaptation and genomic divergence between two closely related sweetgum species.</title>
        <authorList>
            <person name="Xu W.Q."/>
            <person name="Ren C.Q."/>
            <person name="Zhang X.Y."/>
            <person name="Comes H.P."/>
            <person name="Liu X.H."/>
            <person name="Li Y.G."/>
            <person name="Kettle C.J."/>
            <person name="Jalonen R."/>
            <person name="Gaisberger H."/>
            <person name="Ma Y.Z."/>
            <person name="Qiu Y.X."/>
        </authorList>
    </citation>
    <scope>NUCLEOTIDE SEQUENCE [LARGE SCALE GENOMIC DNA]</scope>
    <source>
        <strain evidence="2">Hangzhou</strain>
    </source>
</reference>
<feature type="transmembrane region" description="Helical" evidence="1">
    <location>
        <begin position="29"/>
        <end position="46"/>
    </location>
</feature>
<dbReference type="AlphaFoldDB" id="A0AAP0N9E0"/>
<proteinExistence type="predicted"/>
<evidence type="ECO:0000313" key="3">
    <source>
        <dbReference type="Proteomes" id="UP001415857"/>
    </source>
</evidence>
<dbReference type="EMBL" id="JBBPBK010000015">
    <property type="protein sequence ID" value="KAK9269013.1"/>
    <property type="molecule type" value="Genomic_DNA"/>
</dbReference>
<keyword evidence="1" id="KW-1133">Transmembrane helix</keyword>
<accession>A0AAP0N9E0</accession>
<evidence type="ECO:0000313" key="2">
    <source>
        <dbReference type="EMBL" id="KAK9269013.1"/>
    </source>
</evidence>
<dbReference type="Proteomes" id="UP001415857">
    <property type="component" value="Unassembled WGS sequence"/>
</dbReference>
<protein>
    <submittedName>
        <fullName evidence="2">Uncharacterized protein</fullName>
    </submittedName>
</protein>
<keyword evidence="1" id="KW-0472">Membrane</keyword>
<comment type="caution">
    <text evidence="2">The sequence shown here is derived from an EMBL/GenBank/DDBJ whole genome shotgun (WGS) entry which is preliminary data.</text>
</comment>
<keyword evidence="1" id="KW-0812">Transmembrane</keyword>
<name>A0AAP0N9E0_LIQFO</name>